<organism evidence="4">
    <name type="scientific">Rodentolepis nana</name>
    <name type="common">Dwarf tapeworm</name>
    <name type="synonym">Hymenolepis nana</name>
    <dbReference type="NCBI Taxonomy" id="102285"/>
    <lineage>
        <taxon>Eukaryota</taxon>
        <taxon>Metazoa</taxon>
        <taxon>Spiralia</taxon>
        <taxon>Lophotrochozoa</taxon>
        <taxon>Platyhelminthes</taxon>
        <taxon>Cestoda</taxon>
        <taxon>Eucestoda</taxon>
        <taxon>Cyclophyllidea</taxon>
        <taxon>Hymenolepididae</taxon>
        <taxon>Rodentolepis</taxon>
    </lineage>
</organism>
<accession>A0A0R3TFS1</accession>
<evidence type="ECO:0000313" key="2">
    <source>
        <dbReference type="EMBL" id="VDO01768.1"/>
    </source>
</evidence>
<feature type="compositionally biased region" description="Acidic residues" evidence="1">
    <location>
        <begin position="26"/>
        <end position="35"/>
    </location>
</feature>
<feature type="compositionally biased region" description="Low complexity" evidence="1">
    <location>
        <begin position="74"/>
        <end position="87"/>
    </location>
</feature>
<reference evidence="4" key="1">
    <citation type="submission" date="2017-02" db="UniProtKB">
        <authorList>
            <consortium name="WormBaseParasite"/>
        </authorList>
    </citation>
    <scope>IDENTIFICATION</scope>
</reference>
<evidence type="ECO:0000256" key="1">
    <source>
        <dbReference type="SAM" id="MobiDB-lite"/>
    </source>
</evidence>
<gene>
    <name evidence="2" type="ORF">HNAJ_LOCUS5908</name>
</gene>
<evidence type="ECO:0000313" key="4">
    <source>
        <dbReference type="WBParaSite" id="HNAJ_0000591201-mRNA-1"/>
    </source>
</evidence>
<feature type="compositionally biased region" description="Basic and acidic residues" evidence="1">
    <location>
        <begin position="36"/>
        <end position="49"/>
    </location>
</feature>
<evidence type="ECO:0000313" key="3">
    <source>
        <dbReference type="Proteomes" id="UP000278807"/>
    </source>
</evidence>
<dbReference type="EMBL" id="UZAE01005638">
    <property type="protein sequence ID" value="VDO01768.1"/>
    <property type="molecule type" value="Genomic_DNA"/>
</dbReference>
<feature type="compositionally biased region" description="Basic residues" evidence="1">
    <location>
        <begin position="50"/>
        <end position="66"/>
    </location>
</feature>
<sequence length="169" mass="18741">MPNKLGGLQYLNATKAAAYMGYLISSDEDGDSDSEESTKASRKKESEKIAKKKTNKKTTPRSKRTAKLPSKTVSNGNSSIENASSSSGEEESVHVSSEEEARVRVSKEIAKKKEKVESQPISNSSTKGTTIRFERLFPICNFNEVWLASSRFSGHKKIYAHSTRAKYVR</sequence>
<name>A0A0R3TFS1_RODNA</name>
<proteinExistence type="predicted"/>
<dbReference type="WBParaSite" id="HNAJ_0000591201-mRNA-1">
    <property type="protein sequence ID" value="HNAJ_0000591201-mRNA-1"/>
    <property type="gene ID" value="HNAJ_0000591201"/>
</dbReference>
<keyword evidence="3" id="KW-1185">Reference proteome</keyword>
<protein>
    <submittedName>
        <fullName evidence="2 4">Uncharacterized protein</fullName>
    </submittedName>
</protein>
<dbReference type="Proteomes" id="UP000278807">
    <property type="component" value="Unassembled WGS sequence"/>
</dbReference>
<reference evidence="2 3" key="2">
    <citation type="submission" date="2018-11" db="EMBL/GenBank/DDBJ databases">
        <authorList>
            <consortium name="Pathogen Informatics"/>
        </authorList>
    </citation>
    <scope>NUCLEOTIDE SEQUENCE [LARGE SCALE GENOMIC DNA]</scope>
</reference>
<feature type="compositionally biased region" description="Basic and acidic residues" evidence="1">
    <location>
        <begin position="91"/>
        <end position="104"/>
    </location>
</feature>
<dbReference type="AlphaFoldDB" id="A0A0R3TFS1"/>
<feature type="region of interest" description="Disordered" evidence="1">
    <location>
        <begin position="25"/>
        <end position="104"/>
    </location>
</feature>